<dbReference type="Gene3D" id="1.10.10.60">
    <property type="entry name" value="Homeodomain-like"/>
    <property type="match status" value="1"/>
</dbReference>
<feature type="region of interest" description="Disordered" evidence="3">
    <location>
        <begin position="27"/>
        <end position="49"/>
    </location>
</feature>
<evidence type="ECO:0000259" key="4">
    <source>
        <dbReference type="PROSITE" id="PS01124"/>
    </source>
</evidence>
<dbReference type="InterPro" id="IPR009057">
    <property type="entry name" value="Homeodomain-like_sf"/>
</dbReference>
<comment type="caution">
    <text evidence="5">The sequence shown here is derived from an EMBL/GenBank/DDBJ whole genome shotgun (WGS) entry which is preliminary data.</text>
</comment>
<proteinExistence type="predicted"/>
<accession>A0ABU8ZBK5</accession>
<keyword evidence="2" id="KW-0804">Transcription</keyword>
<protein>
    <submittedName>
        <fullName evidence="5">AraC family transcriptional regulator</fullName>
    </submittedName>
</protein>
<gene>
    <name evidence="5" type="ORF">QFI66_021215</name>
</gene>
<dbReference type="Proteomes" id="UP001334005">
    <property type="component" value="Unassembled WGS sequence"/>
</dbReference>
<dbReference type="EMBL" id="JARXNH020000057">
    <property type="protein sequence ID" value="MEK0250605.1"/>
    <property type="molecule type" value="Genomic_DNA"/>
</dbReference>
<reference evidence="5 6" key="1">
    <citation type="submission" date="2024-03" db="EMBL/GenBank/DDBJ databases">
        <title>Two novel Raoultella species associated with bleeding cankers of broadleaf hosts, Raoultella scottia sp. nov. and Raoultella lignicola sp. nov.</title>
        <authorList>
            <person name="Brady C.L."/>
        </authorList>
    </citation>
    <scope>NUCLEOTIDE SEQUENCE [LARGE SCALE GENOMIC DNA]</scope>
    <source>
        <strain evidence="5 6">BAC 10a-01-01</strain>
    </source>
</reference>
<evidence type="ECO:0000256" key="2">
    <source>
        <dbReference type="ARBA" id="ARBA00023163"/>
    </source>
</evidence>
<dbReference type="RefSeq" id="WP_331835592.1">
    <property type="nucleotide sequence ID" value="NZ_JARXNH020000057.1"/>
</dbReference>
<evidence type="ECO:0000256" key="1">
    <source>
        <dbReference type="ARBA" id="ARBA00023015"/>
    </source>
</evidence>
<keyword evidence="1" id="KW-0805">Transcription regulation</keyword>
<evidence type="ECO:0000313" key="6">
    <source>
        <dbReference type="Proteomes" id="UP001334005"/>
    </source>
</evidence>
<dbReference type="SUPFAM" id="SSF46689">
    <property type="entry name" value="Homeodomain-like"/>
    <property type="match status" value="1"/>
</dbReference>
<dbReference type="PROSITE" id="PS01124">
    <property type="entry name" value="HTH_ARAC_FAMILY_2"/>
    <property type="match status" value="1"/>
</dbReference>
<feature type="domain" description="HTH araC/xylS-type" evidence="4">
    <location>
        <begin position="1"/>
        <end position="49"/>
    </location>
</feature>
<keyword evidence="6" id="KW-1185">Reference proteome</keyword>
<name>A0ABU8ZBK5_9ENTR</name>
<organism evidence="5 6">
    <name type="scientific">Raoultella scottii</name>
    <dbReference type="NCBI Taxonomy" id="3040937"/>
    <lineage>
        <taxon>Bacteria</taxon>
        <taxon>Pseudomonadati</taxon>
        <taxon>Pseudomonadota</taxon>
        <taxon>Gammaproteobacteria</taxon>
        <taxon>Enterobacterales</taxon>
        <taxon>Enterobacteriaceae</taxon>
        <taxon>Klebsiella/Raoultella group</taxon>
        <taxon>Raoultella</taxon>
    </lineage>
</organism>
<evidence type="ECO:0000313" key="5">
    <source>
        <dbReference type="EMBL" id="MEK0250605.1"/>
    </source>
</evidence>
<evidence type="ECO:0000256" key="3">
    <source>
        <dbReference type="SAM" id="MobiDB-lite"/>
    </source>
</evidence>
<dbReference type="InterPro" id="IPR018060">
    <property type="entry name" value="HTH_AraC"/>
</dbReference>
<sequence>MGSANAEVAMRGDPTIASIANRVGYTSQSASTDAFRRELGYTPKARSRT</sequence>